<comment type="caution">
    <text evidence="3">The sequence shown here is derived from an EMBL/GenBank/DDBJ whole genome shotgun (WGS) entry which is preliminary data.</text>
</comment>
<feature type="transmembrane region" description="Helical" evidence="2">
    <location>
        <begin position="369"/>
        <end position="392"/>
    </location>
</feature>
<gene>
    <name evidence="3" type="ORF">F4561_003171</name>
</gene>
<evidence type="ECO:0000313" key="4">
    <source>
        <dbReference type="Proteomes" id="UP000523007"/>
    </source>
</evidence>
<proteinExistence type="predicted"/>
<dbReference type="EMBL" id="JACHJT010000001">
    <property type="protein sequence ID" value="MBB4932351.1"/>
    <property type="molecule type" value="Genomic_DNA"/>
</dbReference>
<dbReference type="Gene3D" id="2.60.120.200">
    <property type="match status" value="1"/>
</dbReference>
<evidence type="ECO:0000256" key="2">
    <source>
        <dbReference type="SAM" id="Phobius"/>
    </source>
</evidence>
<dbReference type="RefSeq" id="WP_184579715.1">
    <property type="nucleotide sequence ID" value="NZ_JACHJT010000001.1"/>
</dbReference>
<feature type="transmembrane region" description="Helical" evidence="2">
    <location>
        <begin position="452"/>
        <end position="473"/>
    </location>
</feature>
<protein>
    <submittedName>
        <fullName evidence="3">Regulation of enolase protein 1 (Concanavalin A-like superfamily)</fullName>
    </submittedName>
</protein>
<dbReference type="SUPFAM" id="SSF49899">
    <property type="entry name" value="Concanavalin A-like lectins/glucanases"/>
    <property type="match status" value="1"/>
</dbReference>
<dbReference type="Pfam" id="PF07081">
    <property type="entry name" value="DUF1349"/>
    <property type="match status" value="1"/>
</dbReference>
<organism evidence="3 4">
    <name type="scientific">Lipingzhangella halophila</name>
    <dbReference type="NCBI Taxonomy" id="1783352"/>
    <lineage>
        <taxon>Bacteria</taxon>
        <taxon>Bacillati</taxon>
        <taxon>Actinomycetota</taxon>
        <taxon>Actinomycetes</taxon>
        <taxon>Streptosporangiales</taxon>
        <taxon>Nocardiopsidaceae</taxon>
        <taxon>Lipingzhangella</taxon>
    </lineage>
</organism>
<dbReference type="AlphaFoldDB" id="A0A7W7RJ25"/>
<dbReference type="Pfam" id="PF12679">
    <property type="entry name" value="ABC2_membrane_2"/>
    <property type="match status" value="1"/>
</dbReference>
<dbReference type="GO" id="GO:0005886">
    <property type="term" value="C:plasma membrane"/>
    <property type="evidence" value="ECO:0007669"/>
    <property type="project" value="UniProtKB-SubCell"/>
</dbReference>
<keyword evidence="4" id="KW-1185">Reference proteome</keyword>
<keyword evidence="2" id="KW-1133">Transmembrane helix</keyword>
<feature type="region of interest" description="Disordered" evidence="1">
    <location>
        <begin position="236"/>
        <end position="263"/>
    </location>
</feature>
<dbReference type="Proteomes" id="UP000523007">
    <property type="component" value="Unassembled WGS sequence"/>
</dbReference>
<evidence type="ECO:0000313" key="3">
    <source>
        <dbReference type="EMBL" id="MBB4932351.1"/>
    </source>
</evidence>
<dbReference type="InterPro" id="IPR009784">
    <property type="entry name" value="DUF1349"/>
</dbReference>
<feature type="transmembrane region" description="Helical" evidence="2">
    <location>
        <begin position="39"/>
        <end position="59"/>
    </location>
</feature>
<accession>A0A7W7RJ25</accession>
<feature type="transmembrane region" description="Helical" evidence="2">
    <location>
        <begin position="282"/>
        <end position="304"/>
    </location>
</feature>
<feature type="transmembrane region" description="Helical" evidence="2">
    <location>
        <begin position="399"/>
        <end position="421"/>
    </location>
</feature>
<dbReference type="GO" id="GO:0140359">
    <property type="term" value="F:ABC-type transporter activity"/>
    <property type="evidence" value="ECO:0007669"/>
    <property type="project" value="InterPro"/>
</dbReference>
<keyword evidence="2" id="KW-0472">Membrane</keyword>
<dbReference type="InterPro" id="IPR013320">
    <property type="entry name" value="ConA-like_dom_sf"/>
</dbReference>
<reference evidence="3 4" key="1">
    <citation type="submission" date="2020-08" db="EMBL/GenBank/DDBJ databases">
        <title>Sequencing the genomes of 1000 actinobacteria strains.</title>
        <authorList>
            <person name="Klenk H.-P."/>
        </authorList>
    </citation>
    <scope>NUCLEOTIDE SEQUENCE [LARGE SCALE GENOMIC DNA]</scope>
    <source>
        <strain evidence="3 4">DSM 102030</strain>
    </source>
</reference>
<sequence>MAENSGTTYRSTVPAGRLGFGRLLLAEYTKLRSVPRWRLTLVVAALLTVTAGMLIAAGYRVNDDDDAAAYPPTAQFRDEGHFVYQTLNGDGQVTARVTHQDRSHPWAKAGLMVRADEEPGATYAAVVATPGHGVRLRSGFGTVTDTAAAGDPVSAPVWLRLSRSGTRITAHESADGRDWQRVGTLDLPDLEGAAQVGMVVASPDEVEVERHFSGEAILAEGTLGRATFDSVRLDGATGGDGGWRERERSQGSGEVAETDGSFTVSGSGDVGRFDYADDPTQGVLSASLLGVVALVALAVVSVTSEYRLGTIRTSFAAHPRRARVLLAKALVVGGAAFATGLVAALGTVLATDPVLRSNGLAPLPLGDPAVVRAVIGTATLMAGAAVFGLGVAAVLRRTAFAVAAVLLLTLVPQVAATGFPLPVATWLERLTPAAGFAVQQTVQRYDTAIGPWSGLGVMLAYAVLTLAVAMWLAERRDP</sequence>
<name>A0A7W7RJ25_9ACTN</name>
<feature type="transmembrane region" description="Helical" evidence="2">
    <location>
        <begin position="325"/>
        <end position="349"/>
    </location>
</feature>
<evidence type="ECO:0000256" key="1">
    <source>
        <dbReference type="SAM" id="MobiDB-lite"/>
    </source>
</evidence>
<keyword evidence="2" id="KW-0812">Transmembrane</keyword>